<dbReference type="AlphaFoldDB" id="A0A7W6BF95"/>
<keyword evidence="1" id="KW-0223">Dioxygenase</keyword>
<dbReference type="InterPro" id="IPR008775">
    <property type="entry name" value="Phytyl_CoA_dOase-like"/>
</dbReference>
<dbReference type="EMBL" id="JACIDT010000004">
    <property type="protein sequence ID" value="MBB3925880.1"/>
    <property type="molecule type" value="Genomic_DNA"/>
</dbReference>
<dbReference type="RefSeq" id="WP_188071421.1">
    <property type="nucleotide sequence ID" value="NZ_BSPS01000001.1"/>
</dbReference>
<keyword evidence="2" id="KW-1185">Reference proteome</keyword>
<keyword evidence="1" id="KW-0560">Oxidoreductase</keyword>
<protein>
    <submittedName>
        <fullName evidence="1">Ectoine hydroxylase-related dioxygenase (Phytanoyl-CoA dioxygenase family)</fullName>
    </submittedName>
</protein>
<proteinExistence type="predicted"/>
<dbReference type="Gene3D" id="2.60.120.620">
    <property type="entry name" value="q2cbj1_9rhob like domain"/>
    <property type="match status" value="1"/>
</dbReference>
<dbReference type="GO" id="GO:0005506">
    <property type="term" value="F:iron ion binding"/>
    <property type="evidence" value="ECO:0007669"/>
    <property type="project" value="UniProtKB-ARBA"/>
</dbReference>
<evidence type="ECO:0000313" key="1">
    <source>
        <dbReference type="EMBL" id="MBB3925880.1"/>
    </source>
</evidence>
<evidence type="ECO:0000313" key="2">
    <source>
        <dbReference type="Proteomes" id="UP000571950"/>
    </source>
</evidence>
<dbReference type="Proteomes" id="UP000571950">
    <property type="component" value="Unassembled WGS sequence"/>
</dbReference>
<organism evidence="1 2">
    <name type="scientific">Sphingobium jiangsuense</name>
    <dbReference type="NCBI Taxonomy" id="870476"/>
    <lineage>
        <taxon>Bacteria</taxon>
        <taxon>Pseudomonadati</taxon>
        <taxon>Pseudomonadota</taxon>
        <taxon>Alphaproteobacteria</taxon>
        <taxon>Sphingomonadales</taxon>
        <taxon>Sphingomonadaceae</taxon>
        <taxon>Sphingobium</taxon>
    </lineage>
</organism>
<reference evidence="1 2" key="1">
    <citation type="submission" date="2020-08" db="EMBL/GenBank/DDBJ databases">
        <title>Genomic Encyclopedia of Type Strains, Phase IV (KMG-IV): sequencing the most valuable type-strain genomes for metagenomic binning, comparative biology and taxonomic classification.</title>
        <authorList>
            <person name="Goeker M."/>
        </authorList>
    </citation>
    <scope>NUCLEOTIDE SEQUENCE [LARGE SCALE GENOMIC DNA]</scope>
    <source>
        <strain evidence="1 2">DSM 26189</strain>
    </source>
</reference>
<sequence length="328" mass="36087">MTTDVINRPDAEDLSVSDITASRELQSCNHLLDDHDALERFYHENGYILLRAVFDPGSVERARDEMLAVAARLGMTEPGDRDGKWTGTPLPGNMEESELYAGIARKLLEHPANLAVLEKVLGEPARAVPIVQYRTYPPNGPITVVHQDGFYSPGIQDYKPVWVPLTPCTRDMGGLALAVGQNKRGYFHNVGKPSPYPFPRDAVPDDAWATTDYHPGDVLIVHPYTPHCGMPNTSDRLRITFDSRVQSAANPSAIAATVKAVTPHSVTVDAEGLGERTFTVDADTFIRVLHPGVREKFEDFADYTTPGMRLVVVRDGDRAVMLRKAAEG</sequence>
<accession>A0A7W6BF95</accession>
<dbReference type="SUPFAM" id="SSF51197">
    <property type="entry name" value="Clavaminate synthase-like"/>
    <property type="match status" value="1"/>
</dbReference>
<dbReference type="Pfam" id="PF05721">
    <property type="entry name" value="PhyH"/>
    <property type="match status" value="1"/>
</dbReference>
<name>A0A7W6BF95_9SPHN</name>
<dbReference type="PANTHER" id="PTHR20883:SF14">
    <property type="entry name" value="PHYTANOYL-COA DIOXYGENASE"/>
    <property type="match status" value="1"/>
</dbReference>
<dbReference type="GO" id="GO:0016706">
    <property type="term" value="F:2-oxoglutarate-dependent dioxygenase activity"/>
    <property type="evidence" value="ECO:0007669"/>
    <property type="project" value="UniProtKB-ARBA"/>
</dbReference>
<comment type="caution">
    <text evidence="1">The sequence shown here is derived from an EMBL/GenBank/DDBJ whole genome shotgun (WGS) entry which is preliminary data.</text>
</comment>
<gene>
    <name evidence="1" type="ORF">GGR43_001595</name>
</gene>
<dbReference type="PANTHER" id="PTHR20883">
    <property type="entry name" value="PHYTANOYL-COA DIOXYGENASE DOMAIN CONTAINING 1"/>
    <property type="match status" value="1"/>
</dbReference>